<evidence type="ECO:0000313" key="1">
    <source>
        <dbReference type="EMBL" id="KDR95050.1"/>
    </source>
</evidence>
<dbReference type="Proteomes" id="UP000027946">
    <property type="component" value="Unassembled WGS sequence"/>
</dbReference>
<protein>
    <submittedName>
        <fullName evidence="1">Uncharacterized protein</fullName>
    </submittedName>
</protein>
<proteinExistence type="predicted"/>
<dbReference type="STRING" id="1121324.CLIT_11c00790"/>
<evidence type="ECO:0000313" key="2">
    <source>
        <dbReference type="Proteomes" id="UP000027946"/>
    </source>
</evidence>
<reference evidence="1 2" key="1">
    <citation type="submission" date="2014-03" db="EMBL/GenBank/DDBJ databases">
        <title>Genome sequence of Clostridium litorale W6, DSM 5388.</title>
        <authorList>
            <person name="Poehlein A."/>
            <person name="Jagirdar A."/>
            <person name="Khonsari B."/>
            <person name="Chibani C.M."/>
            <person name="Gutierrez Gutierrez D.A."/>
            <person name="Davydova E."/>
            <person name="Alghaithi H.S."/>
            <person name="Nair K.P."/>
            <person name="Dhamotharan K."/>
            <person name="Chandran L."/>
            <person name="G W."/>
            <person name="Daniel R."/>
        </authorList>
    </citation>
    <scope>NUCLEOTIDE SEQUENCE [LARGE SCALE GENOMIC DNA]</scope>
    <source>
        <strain evidence="1 2">W6</strain>
    </source>
</reference>
<dbReference type="EMBL" id="JJMM01000011">
    <property type="protein sequence ID" value="KDR95050.1"/>
    <property type="molecule type" value="Genomic_DNA"/>
</dbReference>
<sequence>MKRISSISSIGGQRLKAHVVERKTFTGSVDKVSGVGRIDGARNDLQNENYAISNDSFYEHLRKSQKRIKDFVMNEHELKEQIMNEENRPLNRDSDEIYINVQKAVKSINECMKSIKIIDSLIGGEGYKGIIHSQEAKYMEKIGIRVKNGFFEIDSAKLKNEIQREKSCVDIIFDPESGMLKKTFLVLERVKERLIQSNMTKKEGEIIDRMV</sequence>
<dbReference type="OrthoDB" id="9801597at2"/>
<organism evidence="1 2">
    <name type="scientific">Peptoclostridium litorale DSM 5388</name>
    <dbReference type="NCBI Taxonomy" id="1121324"/>
    <lineage>
        <taxon>Bacteria</taxon>
        <taxon>Bacillati</taxon>
        <taxon>Bacillota</taxon>
        <taxon>Clostridia</taxon>
        <taxon>Peptostreptococcales</taxon>
        <taxon>Peptoclostridiaceae</taxon>
        <taxon>Peptoclostridium</taxon>
    </lineage>
</organism>
<dbReference type="AlphaFoldDB" id="A0A069RFT0"/>
<dbReference type="RefSeq" id="WP_038264930.1">
    <property type="nucleotide sequence ID" value="NZ_FSRH01000002.1"/>
</dbReference>
<comment type="caution">
    <text evidence="1">The sequence shown here is derived from an EMBL/GenBank/DDBJ whole genome shotgun (WGS) entry which is preliminary data.</text>
</comment>
<keyword evidence="2" id="KW-1185">Reference proteome</keyword>
<name>A0A069RFT0_PEPLI</name>
<gene>
    <name evidence="1" type="ORF">CLIT_11c00790</name>
</gene>
<accession>A0A069RFT0</accession>